<evidence type="ECO:0000313" key="4">
    <source>
        <dbReference type="EMBL" id="SFA59925.1"/>
    </source>
</evidence>
<gene>
    <name evidence="4" type="ORF">SAMN05216169_10982</name>
</gene>
<sequence>MINNMKKVHTLLVVWQNPKTRSFYHIGTLSHYDGYYEFTYTYNASGHGKLKDALNNGYMLHPAFPDPTKIYRSKELFPAFERRLPSPDRADFKAILSDLGLDENSTKMDLLQQTRGRLASDTYSFEQPLRLENDGKLRVSFFVHGMRHQNLPQNWATWLAINETLKLVQEPTNAYDPHAVAIYTHGGKKLGYVPAFYSKAIFSLLENGVNPSVRVVYMNEKSTPHWWLKVAFECEIPSFQGATLDELAPVMG</sequence>
<name>A0A1I0U7A5_9BACL</name>
<dbReference type="SMART" id="SM00910">
    <property type="entry name" value="HIRAN"/>
    <property type="match status" value="1"/>
</dbReference>
<keyword evidence="2" id="KW-0378">Hydrolase</keyword>
<dbReference type="Gene3D" id="3.30.70.2330">
    <property type="match status" value="1"/>
</dbReference>
<organism evidence="4 5">
    <name type="scientific">Anoxybacillus pushchinoensis</name>
    <dbReference type="NCBI Taxonomy" id="150248"/>
    <lineage>
        <taxon>Bacteria</taxon>
        <taxon>Bacillati</taxon>
        <taxon>Bacillota</taxon>
        <taxon>Bacilli</taxon>
        <taxon>Bacillales</taxon>
        <taxon>Anoxybacillaceae</taxon>
        <taxon>Anoxybacillus</taxon>
    </lineage>
</organism>
<feature type="domain" description="HIRAN" evidence="3">
    <location>
        <begin position="136"/>
        <end position="236"/>
    </location>
</feature>
<dbReference type="Proteomes" id="UP000198979">
    <property type="component" value="Unassembled WGS sequence"/>
</dbReference>
<keyword evidence="5" id="KW-1185">Reference proteome</keyword>
<dbReference type="STRING" id="150248.SAMN05216169_10982"/>
<evidence type="ECO:0000313" key="5">
    <source>
        <dbReference type="Proteomes" id="UP000198979"/>
    </source>
</evidence>
<dbReference type="AlphaFoldDB" id="A0A1I0U7A5"/>
<dbReference type="Pfam" id="PF08797">
    <property type="entry name" value="HIRAN"/>
    <property type="match status" value="1"/>
</dbReference>
<dbReference type="GO" id="GO:0008270">
    <property type="term" value="F:zinc ion binding"/>
    <property type="evidence" value="ECO:0007669"/>
    <property type="project" value="InterPro"/>
</dbReference>
<dbReference type="GO" id="GO:0003676">
    <property type="term" value="F:nucleic acid binding"/>
    <property type="evidence" value="ECO:0007669"/>
    <property type="project" value="InterPro"/>
</dbReference>
<dbReference type="InterPro" id="IPR014905">
    <property type="entry name" value="HIRAN"/>
</dbReference>
<reference evidence="5" key="1">
    <citation type="submission" date="2016-10" db="EMBL/GenBank/DDBJ databases">
        <authorList>
            <person name="Varghese N."/>
            <person name="Submissions S."/>
        </authorList>
    </citation>
    <scope>NUCLEOTIDE SEQUENCE [LARGE SCALE GENOMIC DNA]</scope>
    <source>
        <strain evidence="5">K1</strain>
    </source>
</reference>
<evidence type="ECO:0000256" key="2">
    <source>
        <dbReference type="ARBA" id="ARBA00022801"/>
    </source>
</evidence>
<dbReference type="GO" id="GO:0016818">
    <property type="term" value="F:hydrolase activity, acting on acid anhydrides, in phosphorus-containing anhydrides"/>
    <property type="evidence" value="ECO:0007669"/>
    <property type="project" value="InterPro"/>
</dbReference>
<evidence type="ECO:0000256" key="1">
    <source>
        <dbReference type="ARBA" id="ARBA00022723"/>
    </source>
</evidence>
<proteinExistence type="predicted"/>
<keyword evidence="1" id="KW-0479">Metal-binding</keyword>
<evidence type="ECO:0000259" key="3">
    <source>
        <dbReference type="SMART" id="SM00910"/>
    </source>
</evidence>
<protein>
    <submittedName>
        <fullName evidence="4">HIRAN domain-containing protein</fullName>
    </submittedName>
</protein>
<accession>A0A1I0U7A5</accession>
<dbReference type="EMBL" id="FOJQ01000098">
    <property type="protein sequence ID" value="SFA59925.1"/>
    <property type="molecule type" value="Genomic_DNA"/>
</dbReference>